<evidence type="ECO:0000313" key="4">
    <source>
        <dbReference type="Proteomes" id="UP001156856"/>
    </source>
</evidence>
<reference evidence="2" key="4">
    <citation type="submission" date="2023-01" db="EMBL/GenBank/DDBJ databases">
        <title>Draft genome sequence of Methylobacterium oxalidis strain NBRC 107715.</title>
        <authorList>
            <person name="Sun Q."/>
            <person name="Mori K."/>
        </authorList>
    </citation>
    <scope>NUCLEOTIDE SEQUENCE</scope>
    <source>
        <strain evidence="2">NBRC 107715</strain>
    </source>
</reference>
<reference evidence="4" key="2">
    <citation type="journal article" date="2019" name="Int. J. Syst. Evol. Microbiol.">
        <title>The Global Catalogue of Microorganisms (GCM) 10K type strain sequencing project: providing services to taxonomists for standard genome sequencing and annotation.</title>
        <authorList>
            <consortium name="The Broad Institute Genomics Platform"/>
            <consortium name="The Broad Institute Genome Sequencing Center for Infectious Disease"/>
            <person name="Wu L."/>
            <person name="Ma J."/>
        </authorList>
    </citation>
    <scope>NUCLEOTIDE SEQUENCE [LARGE SCALE GENOMIC DNA]</scope>
    <source>
        <strain evidence="4">NBRC 107715</strain>
    </source>
</reference>
<dbReference type="EMBL" id="BSPK01000084">
    <property type="protein sequence ID" value="GLS65917.1"/>
    <property type="molecule type" value="Genomic_DNA"/>
</dbReference>
<sequence>MFVIFEIARGDEPPFRGGWQSRRDRWHGLDRYPDFEDFCDWWHRKGKDEAGGNDLGSRAEAEAAYETWVDSRRSGKGA</sequence>
<evidence type="ECO:0000313" key="3">
    <source>
        <dbReference type="Proteomes" id="UP000321960"/>
    </source>
</evidence>
<accession>A0A512IZ79</accession>
<dbReference type="Proteomes" id="UP001156856">
    <property type="component" value="Unassembled WGS sequence"/>
</dbReference>
<evidence type="ECO:0000313" key="2">
    <source>
        <dbReference type="EMBL" id="GLS65917.1"/>
    </source>
</evidence>
<name>A0A512IZ79_9HYPH</name>
<gene>
    <name evidence="2" type="ORF">GCM10007888_42990</name>
    <name evidence="1" type="ORF">MOX02_10230</name>
</gene>
<protein>
    <submittedName>
        <fullName evidence="1">Uncharacterized protein</fullName>
    </submittedName>
</protein>
<organism evidence="1 3">
    <name type="scientific">Methylobacterium oxalidis</name>
    <dbReference type="NCBI Taxonomy" id="944322"/>
    <lineage>
        <taxon>Bacteria</taxon>
        <taxon>Pseudomonadati</taxon>
        <taxon>Pseudomonadota</taxon>
        <taxon>Alphaproteobacteria</taxon>
        <taxon>Hyphomicrobiales</taxon>
        <taxon>Methylobacteriaceae</taxon>
        <taxon>Methylobacterium</taxon>
    </lineage>
</organism>
<reference evidence="1 3" key="3">
    <citation type="submission" date="2019-07" db="EMBL/GenBank/DDBJ databases">
        <title>Whole genome shotgun sequence of Methylobacterium oxalidis NBRC 107715.</title>
        <authorList>
            <person name="Hosoyama A."/>
            <person name="Uohara A."/>
            <person name="Ohji S."/>
            <person name="Ichikawa N."/>
        </authorList>
    </citation>
    <scope>NUCLEOTIDE SEQUENCE [LARGE SCALE GENOMIC DNA]</scope>
    <source>
        <strain evidence="1 3">NBRC 107715</strain>
    </source>
</reference>
<dbReference type="EMBL" id="BJZU01000015">
    <property type="protein sequence ID" value="GEP02985.1"/>
    <property type="molecule type" value="Genomic_DNA"/>
</dbReference>
<evidence type="ECO:0000313" key="1">
    <source>
        <dbReference type="EMBL" id="GEP02985.1"/>
    </source>
</evidence>
<comment type="caution">
    <text evidence="1">The sequence shown here is derived from an EMBL/GenBank/DDBJ whole genome shotgun (WGS) entry which is preliminary data.</text>
</comment>
<keyword evidence="4" id="KW-1185">Reference proteome</keyword>
<dbReference type="Proteomes" id="UP000321960">
    <property type="component" value="Unassembled WGS sequence"/>
</dbReference>
<proteinExistence type="predicted"/>
<dbReference type="AlphaFoldDB" id="A0A512IZ79"/>
<reference evidence="2" key="1">
    <citation type="journal article" date="2014" name="Int. J. Syst. Evol. Microbiol.">
        <title>Complete genome of a new Firmicutes species belonging to the dominant human colonic microbiota ('Ruminococcus bicirculans') reveals two chromosomes and a selective capacity to utilize plant glucans.</title>
        <authorList>
            <consortium name="NISC Comparative Sequencing Program"/>
            <person name="Wegmann U."/>
            <person name="Louis P."/>
            <person name="Goesmann A."/>
            <person name="Henrissat B."/>
            <person name="Duncan S.H."/>
            <person name="Flint H.J."/>
        </authorList>
    </citation>
    <scope>NUCLEOTIDE SEQUENCE</scope>
    <source>
        <strain evidence="2">NBRC 107715</strain>
    </source>
</reference>